<accession>A0ABN6A949</accession>
<sequence>MTGQQAVAEIRALPRPVSQMPTIDLATEQQATEYNDRVTEAIHDEVARPKASSASDGWEALAYSERPRVPWRAAHLTDPTHNYEVRSAQWPPNSASPLWTWVSLRRTPTRCSPSTATS</sequence>
<protein>
    <submittedName>
        <fullName evidence="1">Uncharacterized protein</fullName>
    </submittedName>
</protein>
<dbReference type="EMBL" id="AP022590">
    <property type="protein sequence ID" value="BBY38001.1"/>
    <property type="molecule type" value="Genomic_DNA"/>
</dbReference>
<organism evidence="1 2">
    <name type="scientific">Mycobacterium mantenii</name>
    <dbReference type="NCBI Taxonomy" id="560555"/>
    <lineage>
        <taxon>Bacteria</taxon>
        <taxon>Bacillati</taxon>
        <taxon>Actinomycetota</taxon>
        <taxon>Actinomycetes</taxon>
        <taxon>Mycobacteriales</taxon>
        <taxon>Mycobacteriaceae</taxon>
        <taxon>Mycobacterium</taxon>
        <taxon>Mycobacterium avium complex (MAC)</taxon>
    </lineage>
</organism>
<proteinExistence type="predicted"/>
<gene>
    <name evidence="1" type="ORF">MMAN_21350</name>
</gene>
<name>A0ABN6A949_MYCNT</name>
<dbReference type="Proteomes" id="UP000465812">
    <property type="component" value="Chromosome"/>
</dbReference>
<evidence type="ECO:0000313" key="2">
    <source>
        <dbReference type="Proteomes" id="UP000465812"/>
    </source>
</evidence>
<reference evidence="1 2" key="1">
    <citation type="journal article" date="2019" name="Emerg. Microbes Infect.">
        <title>Comprehensive subspecies identification of 175 nontuberculous mycobacteria species based on 7547 genomic profiles.</title>
        <authorList>
            <person name="Matsumoto Y."/>
            <person name="Kinjo T."/>
            <person name="Motooka D."/>
            <person name="Nabeya D."/>
            <person name="Jung N."/>
            <person name="Uechi K."/>
            <person name="Horii T."/>
            <person name="Iida T."/>
            <person name="Fujita J."/>
            <person name="Nakamura S."/>
        </authorList>
    </citation>
    <scope>NUCLEOTIDE SEQUENCE [LARGE SCALE GENOMIC DNA]</scope>
    <source>
        <strain evidence="1 2">JCM 18113</strain>
    </source>
</reference>
<evidence type="ECO:0000313" key="1">
    <source>
        <dbReference type="EMBL" id="BBY38001.1"/>
    </source>
</evidence>
<keyword evidence="2" id="KW-1185">Reference proteome</keyword>